<keyword evidence="9" id="KW-1185">Reference proteome</keyword>
<evidence type="ECO:0000256" key="4">
    <source>
        <dbReference type="ARBA" id="ARBA00023002"/>
    </source>
</evidence>
<dbReference type="PROSITE" id="PS51352">
    <property type="entry name" value="THIOREDOXIN_2"/>
    <property type="match status" value="1"/>
</dbReference>
<dbReference type="SUPFAM" id="SSF52833">
    <property type="entry name" value="Thioredoxin-like"/>
    <property type="match status" value="1"/>
</dbReference>
<dbReference type="EMBL" id="JACHIM010000002">
    <property type="protein sequence ID" value="MBB5073539.1"/>
    <property type="molecule type" value="Genomic_DNA"/>
</dbReference>
<evidence type="ECO:0000313" key="9">
    <source>
        <dbReference type="Proteomes" id="UP000561417"/>
    </source>
</evidence>
<dbReference type="PANTHER" id="PTHR13887">
    <property type="entry name" value="GLUTATHIONE S-TRANSFERASE KAPPA"/>
    <property type="match status" value="1"/>
</dbReference>
<evidence type="ECO:0000256" key="2">
    <source>
        <dbReference type="ARBA" id="ARBA00005791"/>
    </source>
</evidence>
<evidence type="ECO:0000259" key="7">
    <source>
        <dbReference type="PROSITE" id="PS51352"/>
    </source>
</evidence>
<evidence type="ECO:0000256" key="1">
    <source>
        <dbReference type="ARBA" id="ARBA00003565"/>
    </source>
</evidence>
<keyword evidence="3" id="KW-0732">Signal</keyword>
<protein>
    <submittedName>
        <fullName evidence="8">Protein-disulfide isomerase</fullName>
    </submittedName>
</protein>
<keyword evidence="5" id="KW-1015">Disulfide bond</keyword>
<feature type="domain" description="Thioredoxin" evidence="7">
    <location>
        <begin position="30"/>
        <end position="218"/>
    </location>
</feature>
<dbReference type="GO" id="GO:0016491">
    <property type="term" value="F:oxidoreductase activity"/>
    <property type="evidence" value="ECO:0007669"/>
    <property type="project" value="UniProtKB-KW"/>
</dbReference>
<name>A0A840NWA5_9HYPH</name>
<dbReference type="PANTHER" id="PTHR13887:SF14">
    <property type="entry name" value="DISULFIDE BOND FORMATION PROTEIN D"/>
    <property type="match status" value="1"/>
</dbReference>
<proteinExistence type="inferred from homology"/>
<dbReference type="AlphaFoldDB" id="A0A840NWA5"/>
<dbReference type="InterPro" id="IPR036249">
    <property type="entry name" value="Thioredoxin-like_sf"/>
</dbReference>
<sequence>MIKFRSFLSFGIIFLLMAALKISATVVVASSVKPPAATVDMAKLLQSGKVKDRFEGEVNAPVTIIEYASLTCIHCAHFYNDILPQLRKKYIRTGKVKLIFREYAFDPRATAGFMLARCAPEDRYFPLIEVLFQKQHEWVWGRDALIPLKKISLMAGFTDESFNTCLKNQTILDEVNASFERGKELGVTATPTFFINGSKYEGAMSVEDFFSVIDSFLKN</sequence>
<evidence type="ECO:0000256" key="3">
    <source>
        <dbReference type="ARBA" id="ARBA00022729"/>
    </source>
</evidence>
<dbReference type="InterPro" id="IPR013766">
    <property type="entry name" value="Thioredoxin_domain"/>
</dbReference>
<organism evidence="8 9">
    <name type="scientific">Bartonella callosciuri</name>
    <dbReference type="NCBI Taxonomy" id="686223"/>
    <lineage>
        <taxon>Bacteria</taxon>
        <taxon>Pseudomonadati</taxon>
        <taxon>Pseudomonadota</taxon>
        <taxon>Alphaproteobacteria</taxon>
        <taxon>Hyphomicrobiales</taxon>
        <taxon>Bartonellaceae</taxon>
        <taxon>Bartonella</taxon>
    </lineage>
</organism>
<evidence type="ECO:0000256" key="6">
    <source>
        <dbReference type="ARBA" id="ARBA00023284"/>
    </source>
</evidence>
<dbReference type="Gene3D" id="3.40.30.10">
    <property type="entry name" value="Glutaredoxin"/>
    <property type="match status" value="1"/>
</dbReference>
<keyword evidence="8" id="KW-0413">Isomerase</keyword>
<evidence type="ECO:0000313" key="8">
    <source>
        <dbReference type="EMBL" id="MBB5073539.1"/>
    </source>
</evidence>
<accession>A0A840NWA5</accession>
<comment type="caution">
    <text evidence="8">The sequence shown here is derived from an EMBL/GenBank/DDBJ whole genome shotgun (WGS) entry which is preliminary data.</text>
</comment>
<comment type="similarity">
    <text evidence="2">Belongs to the thioredoxin family. DsbA subfamily.</text>
</comment>
<dbReference type="InterPro" id="IPR012336">
    <property type="entry name" value="Thioredoxin-like_fold"/>
</dbReference>
<dbReference type="RefSeq" id="WP_183228600.1">
    <property type="nucleotide sequence ID" value="NZ_JACHIM010000002.1"/>
</dbReference>
<gene>
    <name evidence="8" type="ORF">HNQ69_000660</name>
</gene>
<dbReference type="CDD" id="cd02972">
    <property type="entry name" value="DsbA_family"/>
    <property type="match status" value="1"/>
</dbReference>
<dbReference type="GO" id="GO:0016853">
    <property type="term" value="F:isomerase activity"/>
    <property type="evidence" value="ECO:0007669"/>
    <property type="project" value="UniProtKB-KW"/>
</dbReference>
<dbReference type="Proteomes" id="UP000561417">
    <property type="component" value="Unassembled WGS sequence"/>
</dbReference>
<evidence type="ECO:0000256" key="5">
    <source>
        <dbReference type="ARBA" id="ARBA00023157"/>
    </source>
</evidence>
<comment type="function">
    <text evidence="1">May be required for disulfide bond formation in some proteins.</text>
</comment>
<reference evidence="8 9" key="1">
    <citation type="submission" date="2020-08" db="EMBL/GenBank/DDBJ databases">
        <title>Genomic Encyclopedia of Type Strains, Phase IV (KMG-IV): sequencing the most valuable type-strain genomes for metagenomic binning, comparative biology and taxonomic classification.</title>
        <authorList>
            <person name="Goeker M."/>
        </authorList>
    </citation>
    <scope>NUCLEOTIDE SEQUENCE [LARGE SCALE GENOMIC DNA]</scope>
    <source>
        <strain evidence="8 9">DSM 28538</strain>
    </source>
</reference>
<keyword evidence="4" id="KW-0560">Oxidoreductase</keyword>
<dbReference type="Pfam" id="PF13462">
    <property type="entry name" value="Thioredoxin_4"/>
    <property type="match status" value="1"/>
</dbReference>
<keyword evidence="6" id="KW-0676">Redox-active center</keyword>